<dbReference type="AlphaFoldDB" id="A0A8X8GF55"/>
<feature type="transmembrane region" description="Helical" evidence="1">
    <location>
        <begin position="245"/>
        <end position="273"/>
    </location>
</feature>
<evidence type="ECO:0000256" key="1">
    <source>
        <dbReference type="SAM" id="Phobius"/>
    </source>
</evidence>
<keyword evidence="1" id="KW-0472">Membrane</keyword>
<accession>A0A8X8GF55</accession>
<gene>
    <name evidence="2" type="ORF">KW868_17955</name>
</gene>
<evidence type="ECO:0000313" key="3">
    <source>
        <dbReference type="Proteomes" id="UP000887320"/>
    </source>
</evidence>
<proteinExistence type="predicted"/>
<sequence>MGHYSALLISSNLDRITGEMDENETYQAVKYSIPLFWLALFKVEDITTLQDEDGLSYYVFRATILKSCETFKSRLNIWSVLYNDEKVATLAQSFLQYLQRTPTFSVELNITDIMAMMIDPFSIEANNEMVDMIHFIEEKHRDPKSPSPSKYWLPKSFELKTPQNRYLDIDGFGESLLPCFEVDRWLNNHEKTQQPVKNKLNASFDEIHFYRMLLSKAEISPNSSFGFKHRFLFLTRIKNKALRKWLFQVFFFNEMLFFCLLWLSLSLISIFFLFKISTFSYLEITSIIIGLIAFSYFIFRKIAKRINIFNQLKSPA</sequence>
<protein>
    <submittedName>
        <fullName evidence="2">Uncharacterized protein</fullName>
    </submittedName>
</protein>
<keyword evidence="1" id="KW-0812">Transmembrane</keyword>
<feature type="transmembrane region" description="Helical" evidence="1">
    <location>
        <begin position="279"/>
        <end position="299"/>
    </location>
</feature>
<dbReference type="EMBL" id="JAHWXT010000007">
    <property type="protein sequence ID" value="MCF0266339.1"/>
    <property type="molecule type" value="Genomic_DNA"/>
</dbReference>
<comment type="caution">
    <text evidence="2">The sequence shown here is derived from an EMBL/GenBank/DDBJ whole genome shotgun (WGS) entry which is preliminary data.</text>
</comment>
<dbReference type="RefSeq" id="WP_234624072.1">
    <property type="nucleotide sequence ID" value="NZ_JAHWXT010000007.1"/>
</dbReference>
<name>A0A8X8GF55_ACIGI</name>
<reference evidence="2" key="1">
    <citation type="submission" date="2021-07" db="EMBL/GenBank/DDBJ databases">
        <authorList>
            <person name="Fernandez M."/>
            <person name="Pereira P."/>
            <person name="Torres Tejerizo G.A."/>
            <person name="Gonzalez P."/>
            <person name="Agostini E."/>
        </authorList>
    </citation>
    <scope>NUCLEOTIDE SEQUENCE</scope>
    <source>
        <strain evidence="2">SFC 500-1A</strain>
    </source>
</reference>
<dbReference type="Proteomes" id="UP000887320">
    <property type="component" value="Unassembled WGS sequence"/>
</dbReference>
<keyword evidence="1" id="KW-1133">Transmembrane helix</keyword>
<evidence type="ECO:0000313" key="2">
    <source>
        <dbReference type="EMBL" id="MCF0266339.1"/>
    </source>
</evidence>
<organism evidence="2 3">
    <name type="scientific">Acinetobacter guillouiae</name>
    <name type="common">Acinetobacter genomosp. 11</name>
    <dbReference type="NCBI Taxonomy" id="106649"/>
    <lineage>
        <taxon>Bacteria</taxon>
        <taxon>Pseudomonadati</taxon>
        <taxon>Pseudomonadota</taxon>
        <taxon>Gammaproteobacteria</taxon>
        <taxon>Moraxellales</taxon>
        <taxon>Moraxellaceae</taxon>
        <taxon>Acinetobacter</taxon>
    </lineage>
</organism>